<dbReference type="GO" id="GO:0015297">
    <property type="term" value="F:antiporter activity"/>
    <property type="evidence" value="ECO:0007669"/>
    <property type="project" value="InterPro"/>
</dbReference>
<evidence type="ECO:0000256" key="5">
    <source>
        <dbReference type="ARBA" id="ARBA00022989"/>
    </source>
</evidence>
<dbReference type="InterPro" id="IPR051327">
    <property type="entry name" value="MATE_MepA_subfamily"/>
</dbReference>
<feature type="transmembrane region" description="Helical" evidence="7">
    <location>
        <begin position="12"/>
        <end position="36"/>
    </location>
</feature>
<name>A0A9D1I5P8_9FIRM</name>
<dbReference type="AlphaFoldDB" id="A0A9D1I5P8"/>
<keyword evidence="4 7" id="KW-0812">Transmembrane</keyword>
<organism evidence="8 9">
    <name type="scientific">Candidatus Fimisoma avicola</name>
    <dbReference type="NCBI Taxonomy" id="2840826"/>
    <lineage>
        <taxon>Bacteria</taxon>
        <taxon>Bacillati</taxon>
        <taxon>Bacillota</taxon>
        <taxon>Clostridia</taxon>
        <taxon>Eubacteriales</taxon>
        <taxon>Candidatus Fimisoma</taxon>
    </lineage>
</organism>
<keyword evidence="3" id="KW-1003">Cell membrane</keyword>
<feature type="transmembrane region" description="Helical" evidence="7">
    <location>
        <begin position="168"/>
        <end position="186"/>
    </location>
</feature>
<feature type="transmembrane region" description="Helical" evidence="7">
    <location>
        <begin position="386"/>
        <end position="408"/>
    </location>
</feature>
<reference evidence="8" key="2">
    <citation type="journal article" date="2021" name="PeerJ">
        <title>Extensive microbial diversity within the chicken gut microbiome revealed by metagenomics and culture.</title>
        <authorList>
            <person name="Gilroy R."/>
            <person name="Ravi A."/>
            <person name="Getino M."/>
            <person name="Pursley I."/>
            <person name="Horton D.L."/>
            <person name="Alikhan N.F."/>
            <person name="Baker D."/>
            <person name="Gharbi K."/>
            <person name="Hall N."/>
            <person name="Watson M."/>
            <person name="Adriaenssens E.M."/>
            <person name="Foster-Nyarko E."/>
            <person name="Jarju S."/>
            <person name="Secka A."/>
            <person name="Antonio M."/>
            <person name="Oren A."/>
            <person name="Chaudhuri R.R."/>
            <person name="La Ragione R."/>
            <person name="Hildebrand F."/>
            <person name="Pallen M.J."/>
        </authorList>
    </citation>
    <scope>NUCLEOTIDE SEQUENCE</scope>
    <source>
        <strain evidence="8">11300</strain>
    </source>
</reference>
<feature type="transmembrane region" description="Helical" evidence="7">
    <location>
        <begin position="92"/>
        <end position="116"/>
    </location>
</feature>
<evidence type="ECO:0000256" key="7">
    <source>
        <dbReference type="SAM" id="Phobius"/>
    </source>
</evidence>
<dbReference type="Pfam" id="PF01554">
    <property type="entry name" value="MatE"/>
    <property type="match status" value="2"/>
</dbReference>
<accession>A0A9D1I5P8</accession>
<evidence type="ECO:0000313" key="8">
    <source>
        <dbReference type="EMBL" id="HIU28639.1"/>
    </source>
</evidence>
<dbReference type="PANTHER" id="PTHR43823:SF3">
    <property type="entry name" value="MULTIDRUG EXPORT PROTEIN MEPA"/>
    <property type="match status" value="1"/>
</dbReference>
<keyword evidence="5 7" id="KW-1133">Transmembrane helix</keyword>
<dbReference type="InterPro" id="IPR002528">
    <property type="entry name" value="MATE_fam"/>
</dbReference>
<feature type="transmembrane region" description="Helical" evidence="7">
    <location>
        <begin position="316"/>
        <end position="339"/>
    </location>
</feature>
<keyword evidence="2" id="KW-0813">Transport</keyword>
<dbReference type="EMBL" id="DVMO01000151">
    <property type="protein sequence ID" value="HIU28639.1"/>
    <property type="molecule type" value="Genomic_DNA"/>
</dbReference>
<dbReference type="Proteomes" id="UP000824091">
    <property type="component" value="Unassembled WGS sequence"/>
</dbReference>
<feature type="transmembrane region" description="Helical" evidence="7">
    <location>
        <begin position="56"/>
        <end position="80"/>
    </location>
</feature>
<evidence type="ECO:0000256" key="3">
    <source>
        <dbReference type="ARBA" id="ARBA00022475"/>
    </source>
</evidence>
<comment type="subcellular location">
    <subcellularLocation>
        <location evidence="1">Cell membrane</location>
        <topology evidence="1">Multi-pass membrane protein</topology>
    </subcellularLocation>
</comment>
<dbReference type="GO" id="GO:0042910">
    <property type="term" value="F:xenobiotic transmembrane transporter activity"/>
    <property type="evidence" value="ECO:0007669"/>
    <property type="project" value="InterPro"/>
</dbReference>
<keyword evidence="6 7" id="KW-0472">Membrane</keyword>
<sequence>MNSTTLFSKTPPLKLFFIASVPGAVSMLASALYQTLDGVFVGQFVGSTAFAALNLAMPFVIINFSLADLIGVGSAVPISVSLGKKHFEHANNIFSCACLMIFVTGVLIGGIMFTAAPLLISLMGAEGLFADFAVQYLRVYALCSPVTTIIFAVDNYLRICGYIRSSMLLNILMSALSAGLEFFFLGVMGWGIWAAALATCISMSVCAAIAFIPFVRKKALLRFCRPRFTKVMIRRIITCGSPNFLNNIAGRITSILMNAILVRLGGETAVSVYGILMFTDGFIQPLLYGMCDSLQPAVGYNWGAGKFSRVRSIEKCCFSASCIISLLAVAVLALFPDFITKLFMSQPDGDVMVMSVAALKLFCLTYITRWFSFATQSYMLAIEKPLPAALISVSTALIFPVVLIFILWPMGLTGIWLNFAGTSVMAAVLSFIILLKVRKETDRPDLPDFDPVHETF</sequence>
<protein>
    <submittedName>
        <fullName evidence="8">MATE family efflux transporter</fullName>
    </submittedName>
</protein>
<dbReference type="PIRSF" id="PIRSF006603">
    <property type="entry name" value="DinF"/>
    <property type="match status" value="1"/>
</dbReference>
<evidence type="ECO:0000256" key="4">
    <source>
        <dbReference type="ARBA" id="ARBA00022692"/>
    </source>
</evidence>
<feature type="transmembrane region" description="Helical" evidence="7">
    <location>
        <begin position="351"/>
        <end position="374"/>
    </location>
</feature>
<evidence type="ECO:0000313" key="9">
    <source>
        <dbReference type="Proteomes" id="UP000824091"/>
    </source>
</evidence>
<reference evidence="8" key="1">
    <citation type="submission" date="2020-10" db="EMBL/GenBank/DDBJ databases">
        <authorList>
            <person name="Gilroy R."/>
        </authorList>
    </citation>
    <scope>NUCLEOTIDE SEQUENCE</scope>
    <source>
        <strain evidence="8">11300</strain>
    </source>
</reference>
<feature type="transmembrane region" description="Helical" evidence="7">
    <location>
        <begin position="192"/>
        <end position="215"/>
    </location>
</feature>
<feature type="transmembrane region" description="Helical" evidence="7">
    <location>
        <begin position="414"/>
        <end position="435"/>
    </location>
</feature>
<dbReference type="InterPro" id="IPR048279">
    <property type="entry name" value="MdtK-like"/>
</dbReference>
<evidence type="ECO:0000256" key="1">
    <source>
        <dbReference type="ARBA" id="ARBA00004651"/>
    </source>
</evidence>
<comment type="caution">
    <text evidence="8">The sequence shown here is derived from an EMBL/GenBank/DDBJ whole genome shotgun (WGS) entry which is preliminary data.</text>
</comment>
<feature type="transmembrane region" description="Helical" evidence="7">
    <location>
        <begin position="136"/>
        <end position="156"/>
    </location>
</feature>
<evidence type="ECO:0000256" key="6">
    <source>
        <dbReference type="ARBA" id="ARBA00023136"/>
    </source>
</evidence>
<gene>
    <name evidence="8" type="ORF">IAD16_09745</name>
</gene>
<evidence type="ECO:0000256" key="2">
    <source>
        <dbReference type="ARBA" id="ARBA00022448"/>
    </source>
</evidence>
<dbReference type="PANTHER" id="PTHR43823">
    <property type="entry name" value="SPORULATION PROTEIN YKVU"/>
    <property type="match status" value="1"/>
</dbReference>
<proteinExistence type="predicted"/>
<dbReference type="GO" id="GO:0005886">
    <property type="term" value="C:plasma membrane"/>
    <property type="evidence" value="ECO:0007669"/>
    <property type="project" value="UniProtKB-SubCell"/>
</dbReference>